<evidence type="ECO:0000313" key="1">
    <source>
        <dbReference type="EMBL" id="GER89955.1"/>
    </source>
</evidence>
<comment type="caution">
    <text evidence="1">The sequence shown here is derived from an EMBL/GenBank/DDBJ whole genome shotgun (WGS) entry which is preliminary data.</text>
</comment>
<reference evidence="1 2" key="1">
    <citation type="submission" date="2019-10" db="EMBL/GenBank/DDBJ databases">
        <title>Dictyobacter vulcani sp. nov., within the class Ktedonobacteria, isolated from soil of volcanic Mt. Zao.</title>
        <authorList>
            <person name="Zheng Y."/>
            <person name="Wang C.M."/>
            <person name="Sakai Y."/>
            <person name="Abe K."/>
            <person name="Yokota A."/>
            <person name="Yabe S."/>
        </authorList>
    </citation>
    <scope>NUCLEOTIDE SEQUENCE [LARGE SCALE GENOMIC DNA]</scope>
    <source>
        <strain evidence="1 2">W12</strain>
    </source>
</reference>
<evidence type="ECO:0000313" key="2">
    <source>
        <dbReference type="Proteomes" id="UP000326912"/>
    </source>
</evidence>
<dbReference type="EMBL" id="BKZW01000002">
    <property type="protein sequence ID" value="GER89955.1"/>
    <property type="molecule type" value="Genomic_DNA"/>
</dbReference>
<organism evidence="1 2">
    <name type="scientific">Dictyobacter vulcani</name>
    <dbReference type="NCBI Taxonomy" id="2607529"/>
    <lineage>
        <taxon>Bacteria</taxon>
        <taxon>Bacillati</taxon>
        <taxon>Chloroflexota</taxon>
        <taxon>Ktedonobacteria</taxon>
        <taxon>Ktedonobacterales</taxon>
        <taxon>Dictyobacteraceae</taxon>
        <taxon>Dictyobacter</taxon>
    </lineage>
</organism>
<dbReference type="Proteomes" id="UP000326912">
    <property type="component" value="Unassembled WGS sequence"/>
</dbReference>
<proteinExistence type="predicted"/>
<sequence>MQATQETCNQKSHTGIAQGLHKLRLRRNILIRASQACKREACREQGTKGAHRKDQ</sequence>
<keyword evidence="2" id="KW-1185">Reference proteome</keyword>
<protein>
    <submittedName>
        <fullName evidence="1">Uncharacterized protein</fullName>
    </submittedName>
</protein>
<gene>
    <name evidence="1" type="ORF">KDW_41170</name>
</gene>
<accession>A0A5J4KQ30</accession>
<name>A0A5J4KQ30_9CHLR</name>
<dbReference type="AlphaFoldDB" id="A0A5J4KQ30"/>